<dbReference type="InterPro" id="IPR006016">
    <property type="entry name" value="UspA"/>
</dbReference>
<dbReference type="PRINTS" id="PR01438">
    <property type="entry name" value="UNVRSLSTRESS"/>
</dbReference>
<reference evidence="3 4" key="1">
    <citation type="submission" date="2023-05" db="EMBL/GenBank/DDBJ databases">
        <title>Novel species of genus Flectobacillus isolated from stream in China.</title>
        <authorList>
            <person name="Lu H."/>
        </authorList>
    </citation>
    <scope>NUCLEOTIDE SEQUENCE [LARGE SCALE GENOMIC DNA]</scope>
    <source>
        <strain evidence="3 4">KCTC 42575</strain>
    </source>
</reference>
<dbReference type="PANTHER" id="PTHR46268">
    <property type="entry name" value="STRESS RESPONSE PROTEIN NHAX"/>
    <property type="match status" value="1"/>
</dbReference>
<evidence type="ECO:0000256" key="1">
    <source>
        <dbReference type="ARBA" id="ARBA00008791"/>
    </source>
</evidence>
<evidence type="ECO:0000313" key="4">
    <source>
        <dbReference type="Proteomes" id="UP001236507"/>
    </source>
</evidence>
<comment type="similarity">
    <text evidence="1">Belongs to the universal stress protein A family.</text>
</comment>
<dbReference type="InterPro" id="IPR006015">
    <property type="entry name" value="Universal_stress_UspA"/>
</dbReference>
<dbReference type="RefSeq" id="WP_283343374.1">
    <property type="nucleotide sequence ID" value="NZ_JASHIF010000002.1"/>
</dbReference>
<protein>
    <submittedName>
        <fullName evidence="3">Universal stress protein</fullName>
    </submittedName>
</protein>
<feature type="domain" description="UspA" evidence="2">
    <location>
        <begin position="1"/>
        <end position="143"/>
    </location>
</feature>
<accession>A0ABT6Y3I2</accession>
<dbReference type="SUPFAM" id="SSF52402">
    <property type="entry name" value="Adenine nucleotide alpha hydrolases-like"/>
    <property type="match status" value="2"/>
</dbReference>
<dbReference type="CDD" id="cd00293">
    <property type="entry name" value="USP-like"/>
    <property type="match status" value="2"/>
</dbReference>
<dbReference type="Pfam" id="PF00582">
    <property type="entry name" value="Usp"/>
    <property type="match status" value="2"/>
</dbReference>
<dbReference type="InterPro" id="IPR014729">
    <property type="entry name" value="Rossmann-like_a/b/a_fold"/>
</dbReference>
<comment type="caution">
    <text evidence="3">The sequence shown here is derived from an EMBL/GenBank/DDBJ whole genome shotgun (WGS) entry which is preliminary data.</text>
</comment>
<sequence>MKKILVPTDFSELSLAALDVAAMFARATSAEIVLYHKDFIILPNIDFIEAPISTYDVETNEAIHNQTQKQLETIIQSPKYDGISIVIYNTDDYEELGEAISERTDIDLIVMGSEGASGWKEFLDGSNSESVVRHANCPVLVIKEPISTFYPRKVMFAVDFETPFDDKLIKTLSHEIEQTYVVYVNTSDGFEDTRTINEKMAAFEKEHNLTEHEFVIYNDYSASNGVIHAAEDLQADLIVMSTKARSGLSHFLFGSVTETVINHSSIPVLATLAKH</sequence>
<organism evidence="3 4">
    <name type="scientific">Flectobacillus roseus</name>
    <dbReference type="NCBI Taxonomy" id="502259"/>
    <lineage>
        <taxon>Bacteria</taxon>
        <taxon>Pseudomonadati</taxon>
        <taxon>Bacteroidota</taxon>
        <taxon>Cytophagia</taxon>
        <taxon>Cytophagales</taxon>
        <taxon>Flectobacillaceae</taxon>
        <taxon>Flectobacillus</taxon>
    </lineage>
</organism>
<evidence type="ECO:0000313" key="3">
    <source>
        <dbReference type="EMBL" id="MDI9858115.1"/>
    </source>
</evidence>
<keyword evidence="4" id="KW-1185">Reference proteome</keyword>
<dbReference type="PANTHER" id="PTHR46268:SF22">
    <property type="entry name" value="SENSOR PROTEIN KDPD-RELATED"/>
    <property type="match status" value="1"/>
</dbReference>
<gene>
    <name evidence="3" type="ORF">QM524_02725</name>
</gene>
<feature type="domain" description="UspA" evidence="2">
    <location>
        <begin position="205"/>
        <end position="270"/>
    </location>
</feature>
<name>A0ABT6Y3I2_9BACT</name>
<dbReference type="EMBL" id="JASHIF010000002">
    <property type="protein sequence ID" value="MDI9858115.1"/>
    <property type="molecule type" value="Genomic_DNA"/>
</dbReference>
<dbReference type="Gene3D" id="3.40.50.620">
    <property type="entry name" value="HUPs"/>
    <property type="match status" value="2"/>
</dbReference>
<evidence type="ECO:0000259" key="2">
    <source>
        <dbReference type="Pfam" id="PF00582"/>
    </source>
</evidence>
<dbReference type="Proteomes" id="UP001236507">
    <property type="component" value="Unassembled WGS sequence"/>
</dbReference>
<proteinExistence type="inferred from homology"/>